<evidence type="ECO:0000313" key="1">
    <source>
        <dbReference type="EMBL" id="TQB69069.1"/>
    </source>
</evidence>
<protein>
    <submittedName>
        <fullName evidence="1">Uncharacterized protein</fullName>
    </submittedName>
</protein>
<dbReference type="EMBL" id="VIFY01000174">
    <property type="protein sequence ID" value="TQB69069.1"/>
    <property type="molecule type" value="Genomic_DNA"/>
</dbReference>
<dbReference type="Proteomes" id="UP000319663">
    <property type="component" value="Unassembled WGS sequence"/>
</dbReference>
<name>A0A507QKJ5_MONPU</name>
<comment type="caution">
    <text evidence="1">The sequence shown here is derived from an EMBL/GenBank/DDBJ whole genome shotgun (WGS) entry which is preliminary data.</text>
</comment>
<evidence type="ECO:0000313" key="2">
    <source>
        <dbReference type="Proteomes" id="UP000319663"/>
    </source>
</evidence>
<gene>
    <name evidence="1" type="ORF">MPDQ_002399</name>
</gene>
<accession>A0A507QKJ5</accession>
<organism evidence="1 2">
    <name type="scientific">Monascus purpureus</name>
    <name type="common">Red mold</name>
    <name type="synonym">Monascus anka</name>
    <dbReference type="NCBI Taxonomy" id="5098"/>
    <lineage>
        <taxon>Eukaryota</taxon>
        <taxon>Fungi</taxon>
        <taxon>Dikarya</taxon>
        <taxon>Ascomycota</taxon>
        <taxon>Pezizomycotina</taxon>
        <taxon>Eurotiomycetes</taxon>
        <taxon>Eurotiomycetidae</taxon>
        <taxon>Eurotiales</taxon>
        <taxon>Aspergillaceae</taxon>
        <taxon>Monascus</taxon>
    </lineage>
</organism>
<reference evidence="1 2" key="1">
    <citation type="submission" date="2019-06" db="EMBL/GenBank/DDBJ databases">
        <title>Wine fermentation using esterase from Monascus purpureus.</title>
        <authorList>
            <person name="Geng C."/>
            <person name="Zhang Y."/>
        </authorList>
    </citation>
    <scope>NUCLEOTIDE SEQUENCE [LARGE SCALE GENOMIC DNA]</scope>
    <source>
        <strain evidence="1">HQ1</strain>
    </source>
</reference>
<dbReference type="AlphaFoldDB" id="A0A507QKJ5"/>
<keyword evidence="2" id="KW-1185">Reference proteome</keyword>
<proteinExistence type="predicted"/>
<sequence length="120" mass="13329">MRSSGKPFSSGRAGLSPSQGARVLAFRPPWCSWIPAFWPWEWMKRTTRWKEETCAALQSPGSAIPLRALGETEVASTIVSDAPQHAYALSCAMCQSVNSPVDWLEYCAIGDTQMRFCNTR</sequence>